<dbReference type="Proteomes" id="UP000037146">
    <property type="component" value="Unassembled WGS sequence"/>
</dbReference>
<dbReference type="PANTHER" id="PTHR41263:SF1">
    <property type="entry name" value="ASPARTYL-PHOSPHATE PHOSPHATASE YISI"/>
    <property type="match status" value="1"/>
</dbReference>
<dbReference type="GO" id="GO:0043937">
    <property type="term" value="P:regulation of sporulation"/>
    <property type="evidence" value="ECO:0007669"/>
    <property type="project" value="InterPro"/>
</dbReference>
<dbReference type="PANTHER" id="PTHR41263">
    <property type="entry name" value="ASPARTYL-PHOSPHATE PHOSPHATASE YISI"/>
    <property type="match status" value="1"/>
</dbReference>
<dbReference type="GO" id="GO:0046983">
    <property type="term" value="F:protein dimerization activity"/>
    <property type="evidence" value="ECO:0007669"/>
    <property type="project" value="InterPro"/>
</dbReference>
<dbReference type="Gene3D" id="4.10.280.10">
    <property type="entry name" value="Helix-loop-helix DNA-binding domain"/>
    <property type="match status" value="1"/>
</dbReference>
<evidence type="ECO:0000313" key="1">
    <source>
        <dbReference type="EMBL" id="KMY49973.1"/>
    </source>
</evidence>
<dbReference type="SUPFAM" id="SSF140500">
    <property type="entry name" value="BAS1536-like"/>
    <property type="match status" value="1"/>
</dbReference>
<comment type="caution">
    <text evidence="1">The sequence shown here is derived from an EMBL/GenBank/DDBJ whole genome shotgun (WGS) entry which is preliminary data.</text>
</comment>
<keyword evidence="2" id="KW-1185">Reference proteome</keyword>
<dbReference type="RefSeq" id="WP_049681326.1">
    <property type="nucleotide sequence ID" value="NZ_LFZW01000001.1"/>
</dbReference>
<name>A0A0K9GTM3_9BACI</name>
<dbReference type="EMBL" id="LFZW01000001">
    <property type="protein sequence ID" value="KMY49973.1"/>
    <property type="molecule type" value="Genomic_DNA"/>
</dbReference>
<evidence type="ECO:0000313" key="2">
    <source>
        <dbReference type="Proteomes" id="UP000037146"/>
    </source>
</evidence>
<dbReference type="InterPro" id="IPR053028">
    <property type="entry name" value="Spo0E-like_phosphatase"/>
</dbReference>
<sequence length="60" mass="7002">MIFIGLDEIEYRINQLKKELIQIAEITGLNSSETIYCSQKLDQLITIYQKSAYKKIEICC</sequence>
<dbReference type="InterPro" id="IPR037208">
    <property type="entry name" value="Spo0E-like_sf"/>
</dbReference>
<dbReference type="AlphaFoldDB" id="A0A0K9GTM3"/>
<dbReference type="PATRIC" id="fig|1679170.3.peg.2461"/>
<proteinExistence type="predicted"/>
<dbReference type="InterPro" id="IPR018540">
    <property type="entry name" value="Spo0E-like"/>
</dbReference>
<dbReference type="InterPro" id="IPR036638">
    <property type="entry name" value="HLH_DNA-bd_sf"/>
</dbReference>
<protein>
    <submittedName>
        <fullName evidence="1">Sporulation stage 0, Spo0E-like regulatory phosphatase</fullName>
    </submittedName>
</protein>
<accession>A0A0K9GTM3</accession>
<dbReference type="Pfam" id="PF09388">
    <property type="entry name" value="SpoOE-like"/>
    <property type="match status" value="1"/>
</dbReference>
<dbReference type="OrthoDB" id="2933402at2"/>
<reference evidence="2" key="1">
    <citation type="submission" date="2015-07" db="EMBL/GenBank/DDBJ databases">
        <title>Genome sequencing project for genomic taxonomy and phylogenomics of Bacillus-like bacteria.</title>
        <authorList>
            <person name="Liu B."/>
            <person name="Wang J."/>
            <person name="Zhu Y."/>
            <person name="Liu G."/>
            <person name="Chen Q."/>
            <person name="Chen Z."/>
            <person name="Lan J."/>
            <person name="Che J."/>
            <person name="Ge C."/>
            <person name="Shi H."/>
            <person name="Pan Z."/>
            <person name="Liu X."/>
        </authorList>
    </citation>
    <scope>NUCLEOTIDE SEQUENCE [LARGE SCALE GENOMIC DNA]</scope>
    <source>
        <strain evidence="2">FJAT-27997</strain>
    </source>
</reference>
<gene>
    <name evidence="1" type="ORF">AC625_10985</name>
</gene>
<organism evidence="1 2">
    <name type="scientific">Peribacillus loiseleuriae</name>
    <dbReference type="NCBI Taxonomy" id="1679170"/>
    <lineage>
        <taxon>Bacteria</taxon>
        <taxon>Bacillati</taxon>
        <taxon>Bacillota</taxon>
        <taxon>Bacilli</taxon>
        <taxon>Bacillales</taxon>
        <taxon>Bacillaceae</taxon>
        <taxon>Peribacillus</taxon>
    </lineage>
</organism>